<dbReference type="Proteomes" id="UP001234178">
    <property type="component" value="Unassembled WGS sequence"/>
</dbReference>
<evidence type="ECO:0000313" key="3">
    <source>
        <dbReference type="Proteomes" id="UP001234178"/>
    </source>
</evidence>
<dbReference type="InterPro" id="IPR046700">
    <property type="entry name" value="DUF6570"/>
</dbReference>
<evidence type="ECO:0000313" key="2">
    <source>
        <dbReference type="EMBL" id="KAK4013695.1"/>
    </source>
</evidence>
<comment type="caution">
    <text evidence="2">The sequence shown here is derived from an EMBL/GenBank/DDBJ whole genome shotgun (WGS) entry which is preliminary data.</text>
</comment>
<accession>A0ABQ9ZL74</accession>
<keyword evidence="3" id="KW-1185">Reference proteome</keyword>
<gene>
    <name evidence="2" type="ORF">OUZ56_026247</name>
</gene>
<reference evidence="2 3" key="1">
    <citation type="journal article" date="2023" name="Nucleic Acids Res.">
        <title>The hologenome of Daphnia magna reveals possible DNA methylation and microbiome-mediated evolution of the host genome.</title>
        <authorList>
            <person name="Chaturvedi A."/>
            <person name="Li X."/>
            <person name="Dhandapani V."/>
            <person name="Marshall H."/>
            <person name="Kissane S."/>
            <person name="Cuenca-Cambronero M."/>
            <person name="Asole G."/>
            <person name="Calvet F."/>
            <person name="Ruiz-Romero M."/>
            <person name="Marangio P."/>
            <person name="Guigo R."/>
            <person name="Rago D."/>
            <person name="Mirbahai L."/>
            <person name="Eastwood N."/>
            <person name="Colbourne J.K."/>
            <person name="Zhou J."/>
            <person name="Mallon E."/>
            <person name="Orsini L."/>
        </authorList>
    </citation>
    <scope>NUCLEOTIDE SEQUENCE [LARGE SCALE GENOMIC DNA]</scope>
    <source>
        <strain evidence="2">LRV0_1</strain>
    </source>
</reference>
<organism evidence="2 3">
    <name type="scientific">Daphnia magna</name>
    <dbReference type="NCBI Taxonomy" id="35525"/>
    <lineage>
        <taxon>Eukaryota</taxon>
        <taxon>Metazoa</taxon>
        <taxon>Ecdysozoa</taxon>
        <taxon>Arthropoda</taxon>
        <taxon>Crustacea</taxon>
        <taxon>Branchiopoda</taxon>
        <taxon>Diplostraca</taxon>
        <taxon>Cladocera</taxon>
        <taxon>Anomopoda</taxon>
        <taxon>Daphniidae</taxon>
        <taxon>Daphnia</taxon>
    </lineage>
</organism>
<evidence type="ECO:0000259" key="1">
    <source>
        <dbReference type="Pfam" id="PF20209"/>
    </source>
</evidence>
<protein>
    <recommendedName>
        <fullName evidence="1">DUF6570 domain-containing protein</fullName>
    </recommendedName>
</protein>
<dbReference type="EMBL" id="JAOYFB010000004">
    <property type="protein sequence ID" value="KAK4013695.1"/>
    <property type="molecule type" value="Genomic_DNA"/>
</dbReference>
<sequence>MNKVLYHPVPVAELDLLKLNEERQLLFYAIPHPYQLCVSVYLSSSGKLYHLHPELVKDGIASLCSTCHRNIKSSKPKIPKLCIAAGIDFGHPGRLGLPHRQYVSILKLVGYNASERQKAKKGYVITYPQPDGTTKLAELQRLNSNFDGGEYPRTENFGEFLSICFIGSRLQFDSLIPTCFGDVNELCVLVDVVYLWLHALKHLNPLYRNASIIETEAMHMKMQNILVELIENASIVDTETEIQIDCLVTPEGSSDMPTDEIQDSDKNPDMPMPVSLLTRSMPVTTDQTQSVRIALRGLLETLDTSANVNVLNSSHGEPLNSENVNEEIDQHISQCFVGLRYFEKAFLKVTPILKRYYIKSGIKSISIPLPIHIEREASPFNEFEENDRLFYSSFPFLFILGCGLESSGTVSSSYVRPMMFQFTRSFSSCIRLIFVLFDQLQRHAASRVIASRIKCNSISFDTFSKWVNDPAFIDQLKEAAKYPKSTSSLKLLNKLNVHIKSCTSRIPFTSSQRAASLSNLIGMHDVNGTLNIRLSLPQKDNNKFPADVTGLSEAIQNNAAVFQEIPITPHHLRFLLAKGPLAAAEIFRLLTETVFTTLLGTPTEHSSKKTVPLPSRSSGVFGVPIASFGCVEEQARGSLHVHVVYWGSLPCQLLQNSAIYPEL</sequence>
<dbReference type="Pfam" id="PF20209">
    <property type="entry name" value="DUF6570"/>
    <property type="match status" value="1"/>
</dbReference>
<proteinExistence type="predicted"/>
<name>A0ABQ9ZL74_9CRUS</name>
<feature type="domain" description="DUF6570" evidence="1">
    <location>
        <begin position="76"/>
        <end position="214"/>
    </location>
</feature>